<dbReference type="PANTHER" id="PTHR21715">
    <property type="entry name" value="RH04127P"/>
    <property type="match status" value="1"/>
</dbReference>
<dbReference type="Proteomes" id="UP000286415">
    <property type="component" value="Unassembled WGS sequence"/>
</dbReference>
<comment type="caution">
    <text evidence="4">The sequence shown here is derived from an EMBL/GenBank/DDBJ whole genome shotgun (WGS) entry which is preliminary data.</text>
</comment>
<dbReference type="AlphaFoldDB" id="A0A8T1MEN7"/>
<dbReference type="InterPro" id="IPR053233">
    <property type="entry name" value="ABRA-related"/>
</dbReference>
<dbReference type="OrthoDB" id="6344460at2759"/>
<keyword evidence="2" id="KW-0732">Signal</keyword>
<keyword evidence="5" id="KW-1185">Reference proteome</keyword>
<feature type="compositionally biased region" description="Basic and acidic residues" evidence="1">
    <location>
        <begin position="482"/>
        <end position="495"/>
    </location>
</feature>
<organism evidence="4 5">
    <name type="scientific">Clonorchis sinensis</name>
    <name type="common">Chinese liver fluke</name>
    <dbReference type="NCBI Taxonomy" id="79923"/>
    <lineage>
        <taxon>Eukaryota</taxon>
        <taxon>Metazoa</taxon>
        <taxon>Spiralia</taxon>
        <taxon>Lophotrochozoa</taxon>
        <taxon>Platyhelminthes</taxon>
        <taxon>Trematoda</taxon>
        <taxon>Digenea</taxon>
        <taxon>Opisthorchiida</taxon>
        <taxon>Opisthorchiata</taxon>
        <taxon>Opisthorchiidae</taxon>
        <taxon>Clonorchis</taxon>
    </lineage>
</organism>
<feature type="compositionally biased region" description="Polar residues" evidence="1">
    <location>
        <begin position="267"/>
        <end position="282"/>
    </location>
</feature>
<evidence type="ECO:0000259" key="3">
    <source>
        <dbReference type="PROSITE" id="PS50020"/>
    </source>
</evidence>
<evidence type="ECO:0000313" key="4">
    <source>
        <dbReference type="EMBL" id="KAG5447847.1"/>
    </source>
</evidence>
<dbReference type="PROSITE" id="PS50020">
    <property type="entry name" value="WW_DOMAIN_2"/>
    <property type="match status" value="1"/>
</dbReference>
<accession>A0A8T1MEN7</accession>
<gene>
    <name evidence="4" type="ORF">CSKR_104437</name>
</gene>
<dbReference type="SUPFAM" id="SSF51045">
    <property type="entry name" value="WW domain"/>
    <property type="match status" value="1"/>
</dbReference>
<dbReference type="EMBL" id="NIRI02000042">
    <property type="protein sequence ID" value="KAG5447847.1"/>
    <property type="molecule type" value="Genomic_DNA"/>
</dbReference>
<dbReference type="Pfam" id="PF00397">
    <property type="entry name" value="WW"/>
    <property type="match status" value="1"/>
</dbReference>
<proteinExistence type="predicted"/>
<reference evidence="4 5" key="2">
    <citation type="journal article" date="2021" name="Genomics">
        <title>High-quality reference genome for Clonorchis sinensis.</title>
        <authorList>
            <person name="Young N.D."/>
            <person name="Stroehlein A.J."/>
            <person name="Kinkar L."/>
            <person name="Wang T."/>
            <person name="Sohn W.M."/>
            <person name="Chang B.C.H."/>
            <person name="Kaur P."/>
            <person name="Weisz D."/>
            <person name="Dudchenko O."/>
            <person name="Aiden E.L."/>
            <person name="Korhonen P.K."/>
            <person name="Gasser R.B."/>
        </authorList>
    </citation>
    <scope>NUCLEOTIDE SEQUENCE [LARGE SCALE GENOMIC DNA]</scope>
    <source>
        <strain evidence="4">Cs-k2</strain>
    </source>
</reference>
<evidence type="ECO:0000256" key="1">
    <source>
        <dbReference type="SAM" id="MobiDB-lite"/>
    </source>
</evidence>
<feature type="compositionally biased region" description="Low complexity" evidence="1">
    <location>
        <begin position="548"/>
        <end position="561"/>
    </location>
</feature>
<feature type="compositionally biased region" description="Polar residues" evidence="1">
    <location>
        <begin position="289"/>
        <end position="303"/>
    </location>
</feature>
<dbReference type="CDD" id="cd00201">
    <property type="entry name" value="WW"/>
    <property type="match status" value="1"/>
</dbReference>
<feature type="region of interest" description="Disordered" evidence="1">
    <location>
        <begin position="649"/>
        <end position="677"/>
    </location>
</feature>
<dbReference type="InterPro" id="IPR036020">
    <property type="entry name" value="WW_dom_sf"/>
</dbReference>
<feature type="region of interest" description="Disordered" evidence="1">
    <location>
        <begin position="267"/>
        <end position="303"/>
    </location>
</feature>
<evidence type="ECO:0000313" key="5">
    <source>
        <dbReference type="Proteomes" id="UP000286415"/>
    </source>
</evidence>
<evidence type="ECO:0000256" key="2">
    <source>
        <dbReference type="SAM" id="SignalP"/>
    </source>
</evidence>
<feature type="domain" description="WW" evidence="3">
    <location>
        <begin position="93"/>
        <end position="126"/>
    </location>
</feature>
<protein>
    <recommendedName>
        <fullName evidence="3">WW domain-containing protein</fullName>
    </recommendedName>
</protein>
<dbReference type="SMART" id="SM00456">
    <property type="entry name" value="WW"/>
    <property type="match status" value="1"/>
</dbReference>
<sequence>MCAVYSRILMMMIIIFIDLCHGKFMAWAAAQMSVTLRELSNEPQKSMVHAKILSENRDHASSEEEVRLYASSIGIDVAKEADLLWIAKEGVSAPLPRGWQVLQDENNQIFYYNNASGQSLWEHPLDSYYRKKVEQARFRRLQVGSTCTAHSISDAYSKHSSVSTVAQDGVSLVPIRAQHTSTPAATTWDIEKAPHSDSNVFKPTAVGDWASVPLLGEGTSTDKGQCTQIPLTSGSEKELLTEYRELVPSVSLTAGSKTLPLCHSTASQQLSSRVETHTTASQTDDKEATTIQNGTPKHSTGQSVTSCDLTLLQTRLRTSLLSNCDRSSPLLTREAGQTRSFSLFYSPKRMPLDPLRNSSNTPKQQQRPKGCVRHLDSPLSKPVNHVILAPSPDSKPTESDGLPFCPELGESPTERKADQSLTVNMLSAIEEHPNSMDSHTPKRSATAKSTSILQIGENPLKPSPSCVPPTLSIRRSLLTEQHPAKTDDSDKHTPEVETLPGFNEGIGHLFEERARLQRKMLRIKLVYKTYKQRLASLDASLNVLQQRSSTTSTPVLPTPASGRHVRASRPSQTKLNHDSHVISRTHLSPGDSPSSESVLAYDFQANTDGKLEVIDIREGPIRSCSTGLKASALRKPYRSLSVTRHTAPSWFSPATRHTPSSQRQPSTSLHSRISSGGGELAHSLASIDAQLHYVMHQLESNEASAVCDRCIHEKHTHSPVAGHTVVSTVQSHCKDTKLNQLQYGFANLSLNDPALFGRKSCMTDLRLLTPVSQDDDQNGFQKPYLDGSPTWLNSD</sequence>
<feature type="region of interest" description="Disordered" evidence="1">
    <location>
        <begin position="481"/>
        <end position="500"/>
    </location>
</feature>
<feature type="compositionally biased region" description="Polar residues" evidence="1">
    <location>
        <begin position="356"/>
        <end position="367"/>
    </location>
</feature>
<feature type="region of interest" description="Disordered" evidence="1">
    <location>
        <begin position="545"/>
        <end position="576"/>
    </location>
</feature>
<feature type="region of interest" description="Disordered" evidence="1">
    <location>
        <begin position="772"/>
        <end position="795"/>
    </location>
</feature>
<dbReference type="Gene3D" id="3.30.1470.10">
    <property type="entry name" value="Photosystem I PsaD, reaction center subunit II"/>
    <property type="match status" value="1"/>
</dbReference>
<feature type="chain" id="PRO_5035745624" description="WW domain-containing protein" evidence="2">
    <location>
        <begin position="23"/>
        <end position="795"/>
    </location>
</feature>
<feature type="region of interest" description="Disordered" evidence="1">
    <location>
        <begin position="347"/>
        <end position="416"/>
    </location>
</feature>
<feature type="compositionally biased region" description="Polar residues" evidence="1">
    <location>
        <begin position="655"/>
        <end position="674"/>
    </location>
</feature>
<dbReference type="PANTHER" id="PTHR21715:SF0">
    <property type="entry name" value="RH04127P"/>
    <property type="match status" value="1"/>
</dbReference>
<dbReference type="InterPro" id="IPR001202">
    <property type="entry name" value="WW_dom"/>
</dbReference>
<feature type="signal peptide" evidence="2">
    <location>
        <begin position="1"/>
        <end position="22"/>
    </location>
</feature>
<name>A0A8T1MEN7_CLOSI</name>
<reference evidence="4 5" key="1">
    <citation type="journal article" date="2018" name="Biotechnol. Adv.">
        <title>Improved genomic resources and new bioinformatic workflow for the carcinogenic parasite Clonorchis sinensis: Biotechnological implications.</title>
        <authorList>
            <person name="Wang D."/>
            <person name="Korhonen P.K."/>
            <person name="Gasser R.B."/>
            <person name="Young N.D."/>
        </authorList>
    </citation>
    <scope>NUCLEOTIDE SEQUENCE [LARGE SCALE GENOMIC DNA]</scope>
    <source>
        <strain evidence="4">Cs-k2</strain>
    </source>
</reference>